<feature type="region of interest" description="Disordered" evidence="1">
    <location>
        <begin position="58"/>
        <end position="136"/>
    </location>
</feature>
<feature type="region of interest" description="Disordered" evidence="1">
    <location>
        <begin position="14"/>
        <end position="40"/>
    </location>
</feature>
<keyword evidence="3" id="KW-1185">Reference proteome</keyword>
<organism evidence="2 3">
    <name type="scientific">Panicum miliaceum</name>
    <name type="common">Proso millet</name>
    <name type="synonym">Broomcorn millet</name>
    <dbReference type="NCBI Taxonomy" id="4540"/>
    <lineage>
        <taxon>Eukaryota</taxon>
        <taxon>Viridiplantae</taxon>
        <taxon>Streptophyta</taxon>
        <taxon>Embryophyta</taxon>
        <taxon>Tracheophyta</taxon>
        <taxon>Spermatophyta</taxon>
        <taxon>Magnoliopsida</taxon>
        <taxon>Liliopsida</taxon>
        <taxon>Poales</taxon>
        <taxon>Poaceae</taxon>
        <taxon>PACMAD clade</taxon>
        <taxon>Panicoideae</taxon>
        <taxon>Panicodae</taxon>
        <taxon>Paniceae</taxon>
        <taxon>Panicinae</taxon>
        <taxon>Panicum</taxon>
        <taxon>Panicum sect. Panicum</taxon>
    </lineage>
</organism>
<dbReference type="Proteomes" id="UP000275267">
    <property type="component" value="Unassembled WGS sequence"/>
</dbReference>
<comment type="caution">
    <text evidence="2">The sequence shown here is derived from an EMBL/GenBank/DDBJ whole genome shotgun (WGS) entry which is preliminary data.</text>
</comment>
<evidence type="ECO:0000256" key="1">
    <source>
        <dbReference type="SAM" id="MobiDB-lite"/>
    </source>
</evidence>
<gene>
    <name evidence="2" type="ORF">C2845_PM09G18310</name>
</gene>
<evidence type="ECO:0000313" key="2">
    <source>
        <dbReference type="EMBL" id="RLN13557.1"/>
    </source>
</evidence>
<feature type="compositionally biased region" description="Basic and acidic residues" evidence="1">
    <location>
        <begin position="83"/>
        <end position="105"/>
    </location>
</feature>
<protein>
    <submittedName>
        <fullName evidence="2">Uncharacterized protein</fullName>
    </submittedName>
</protein>
<accession>A0A3L6S2P9</accession>
<dbReference type="AlphaFoldDB" id="A0A3L6S2P9"/>
<sequence>MFVKVLCLDTARADEMEVDGDARDGAPDHQEEGSNSRAGSVAACAAGLPALGAKRKCTAWSSGADGGSVSRGQVDNAVQLPKRRAEPSGEKGRPEPVSRGGREPDAGAGAGGGQSRGGRRSSIWGWASGARKVMER</sequence>
<name>A0A3L6S2P9_PANMI</name>
<dbReference type="EMBL" id="PQIB02000006">
    <property type="protein sequence ID" value="RLN13557.1"/>
    <property type="molecule type" value="Genomic_DNA"/>
</dbReference>
<evidence type="ECO:0000313" key="3">
    <source>
        <dbReference type="Proteomes" id="UP000275267"/>
    </source>
</evidence>
<feature type="compositionally biased region" description="Basic and acidic residues" evidence="1">
    <location>
        <begin position="14"/>
        <end position="34"/>
    </location>
</feature>
<proteinExistence type="predicted"/>
<reference evidence="3" key="1">
    <citation type="journal article" date="2019" name="Nat. Commun.">
        <title>The genome of broomcorn millet.</title>
        <authorList>
            <person name="Zou C."/>
            <person name="Miki D."/>
            <person name="Li D."/>
            <person name="Tang Q."/>
            <person name="Xiao L."/>
            <person name="Rajput S."/>
            <person name="Deng P."/>
            <person name="Jia W."/>
            <person name="Huang R."/>
            <person name="Zhang M."/>
            <person name="Sun Y."/>
            <person name="Hu J."/>
            <person name="Fu X."/>
            <person name="Schnable P.S."/>
            <person name="Li F."/>
            <person name="Zhang H."/>
            <person name="Feng B."/>
            <person name="Zhu X."/>
            <person name="Liu R."/>
            <person name="Schnable J.C."/>
            <person name="Zhu J.-K."/>
            <person name="Zhang H."/>
        </authorList>
    </citation>
    <scope>NUCLEOTIDE SEQUENCE [LARGE SCALE GENOMIC DNA]</scope>
</reference>
<feature type="compositionally biased region" description="Low complexity" evidence="1">
    <location>
        <begin position="120"/>
        <end position="129"/>
    </location>
</feature>